<dbReference type="EMBL" id="AYOZ01000007">
    <property type="protein sequence ID" value="ETI61421.1"/>
    <property type="molecule type" value="Genomic_DNA"/>
</dbReference>
<keyword evidence="8" id="KW-1185">Reference proteome</keyword>
<keyword evidence="3 5" id="KW-1133">Transmembrane helix</keyword>
<feature type="transmembrane region" description="Helical" evidence="5">
    <location>
        <begin position="413"/>
        <end position="432"/>
    </location>
</feature>
<dbReference type="GO" id="GO:0016020">
    <property type="term" value="C:membrane"/>
    <property type="evidence" value="ECO:0007669"/>
    <property type="project" value="UniProtKB-SubCell"/>
</dbReference>
<dbReference type="Proteomes" id="UP000018857">
    <property type="component" value="Unassembled WGS sequence"/>
</dbReference>
<evidence type="ECO:0000256" key="4">
    <source>
        <dbReference type="ARBA" id="ARBA00023136"/>
    </source>
</evidence>
<feature type="domain" description="O-antigen ligase-related" evidence="6">
    <location>
        <begin position="204"/>
        <end position="367"/>
    </location>
</feature>
<feature type="transmembrane region" description="Helical" evidence="5">
    <location>
        <begin position="355"/>
        <end position="378"/>
    </location>
</feature>
<comment type="subcellular location">
    <subcellularLocation>
        <location evidence="1">Membrane</location>
        <topology evidence="1">Multi-pass membrane protein</topology>
    </subcellularLocation>
</comment>
<dbReference type="InterPro" id="IPR051533">
    <property type="entry name" value="WaaL-like"/>
</dbReference>
<dbReference type="eggNOG" id="COG3307">
    <property type="taxonomic scope" value="Bacteria"/>
</dbReference>
<organism evidence="7 8">
    <name type="scientific">Marinomonas profundimaris</name>
    <dbReference type="NCBI Taxonomy" id="1208321"/>
    <lineage>
        <taxon>Bacteria</taxon>
        <taxon>Pseudomonadati</taxon>
        <taxon>Pseudomonadota</taxon>
        <taxon>Gammaproteobacteria</taxon>
        <taxon>Oceanospirillales</taxon>
        <taxon>Oceanospirillaceae</taxon>
        <taxon>Marinomonas</taxon>
    </lineage>
</organism>
<protein>
    <recommendedName>
        <fullName evidence="6">O-antigen ligase-related domain-containing protein</fullName>
    </recommendedName>
</protein>
<dbReference type="STRING" id="1208321.D104_05660"/>
<feature type="transmembrane region" description="Helical" evidence="5">
    <location>
        <begin position="390"/>
        <end position="407"/>
    </location>
</feature>
<evidence type="ECO:0000256" key="3">
    <source>
        <dbReference type="ARBA" id="ARBA00022989"/>
    </source>
</evidence>
<dbReference type="RefSeq" id="WP_024023302.1">
    <property type="nucleotide sequence ID" value="NZ_AYOZ01000007.1"/>
</dbReference>
<feature type="transmembrane region" description="Helical" evidence="5">
    <location>
        <begin position="249"/>
        <end position="267"/>
    </location>
</feature>
<feature type="transmembrane region" description="Helical" evidence="5">
    <location>
        <begin position="44"/>
        <end position="62"/>
    </location>
</feature>
<evidence type="ECO:0000313" key="8">
    <source>
        <dbReference type="Proteomes" id="UP000018857"/>
    </source>
</evidence>
<name>W1RW28_9GAMM</name>
<keyword evidence="4 5" id="KW-0472">Membrane</keyword>
<feature type="transmembrane region" description="Helical" evidence="5">
    <location>
        <begin position="21"/>
        <end position="38"/>
    </location>
</feature>
<comment type="caution">
    <text evidence="7">The sequence shown here is derived from an EMBL/GenBank/DDBJ whole genome shotgun (WGS) entry which is preliminary data.</text>
</comment>
<feature type="transmembrane region" description="Helical" evidence="5">
    <location>
        <begin position="198"/>
        <end position="214"/>
    </location>
</feature>
<accession>W1RW28</accession>
<dbReference type="PATRIC" id="fig|1208321.3.peg.1125"/>
<evidence type="ECO:0000256" key="5">
    <source>
        <dbReference type="SAM" id="Phobius"/>
    </source>
</evidence>
<dbReference type="AlphaFoldDB" id="W1RW28"/>
<dbReference type="Pfam" id="PF04932">
    <property type="entry name" value="Wzy_C"/>
    <property type="match status" value="1"/>
</dbReference>
<evidence type="ECO:0000256" key="2">
    <source>
        <dbReference type="ARBA" id="ARBA00022692"/>
    </source>
</evidence>
<evidence type="ECO:0000313" key="7">
    <source>
        <dbReference type="EMBL" id="ETI61421.1"/>
    </source>
</evidence>
<keyword evidence="2 5" id="KW-0812">Transmembrane</keyword>
<dbReference type="PANTHER" id="PTHR37422:SF13">
    <property type="entry name" value="LIPOPOLYSACCHARIDE BIOSYNTHESIS PROTEIN PA4999-RELATED"/>
    <property type="match status" value="1"/>
</dbReference>
<gene>
    <name evidence="7" type="ORF">D104_05660</name>
</gene>
<evidence type="ECO:0000259" key="6">
    <source>
        <dbReference type="Pfam" id="PF04932"/>
    </source>
</evidence>
<feature type="transmembrane region" description="Helical" evidence="5">
    <location>
        <begin position="74"/>
        <end position="95"/>
    </location>
</feature>
<feature type="transmembrane region" description="Helical" evidence="5">
    <location>
        <begin position="173"/>
        <end position="191"/>
    </location>
</feature>
<dbReference type="PANTHER" id="PTHR37422">
    <property type="entry name" value="TEICHURONIC ACID BIOSYNTHESIS PROTEIN TUAE"/>
    <property type="match status" value="1"/>
</dbReference>
<dbReference type="OrthoDB" id="8576060at2"/>
<sequence length="446" mass="51209">MTFPSSHITEYFKRRTPEEQPIWLAYLGIICITIYAFSRTGFPEAASIASTIAVLTGFWGLYKYGSKVNSHILFRFVWVAIIFQFISWGLSQYVTPEWAESIPKLDKVTRWFVFIPLAWWVAQRKNAIWLVWGSAAAGILVSPWVTGEGFSEIIAGINGHRIDFGIRNAQHTALYFGSVLIGLCCFAKPLYQKYTISLIPVSLLIAYCLLVIYVNESRQAWLGLIVTLLLTSMYLVIKQIKKSSRNKKIIIVGSFLIGLALFSSFILTNEKITSRVMVEKEAISAVTSLNFDNVPYSSFGIRLHSWVAATKFIKEKPIFGWGSNGKSLVMDHTEWLPENIKIEFGHLHNFYIETLVNYGVVGLFFYFSIWIIIGKMLFKEIRSGKIEKEIGYLFMTIFCFWSVMNCFESYQNFWTGVFYFIVFMTGILAKIWRGRLNSDNRTKPQN</sequence>
<feature type="transmembrane region" description="Helical" evidence="5">
    <location>
        <begin position="220"/>
        <end position="237"/>
    </location>
</feature>
<reference evidence="7 8" key="1">
    <citation type="journal article" date="2014" name="Genome Announc.">
        <title>Draft Genome Sequence of Marinomonas sp. Strain D104, a Polycyclic Aromatic Hydrocarbon-Degrading Bacterium from the Deep-Sea Sediment of the Arctic Ocean.</title>
        <authorList>
            <person name="Dong C."/>
            <person name="Bai X."/>
            <person name="Lai Q."/>
            <person name="Xie Y."/>
            <person name="Chen X."/>
            <person name="Shao Z."/>
        </authorList>
    </citation>
    <scope>NUCLEOTIDE SEQUENCE [LARGE SCALE GENOMIC DNA]</scope>
    <source>
        <strain evidence="7 8">D104</strain>
    </source>
</reference>
<evidence type="ECO:0000256" key="1">
    <source>
        <dbReference type="ARBA" id="ARBA00004141"/>
    </source>
</evidence>
<proteinExistence type="predicted"/>
<feature type="transmembrane region" description="Helical" evidence="5">
    <location>
        <begin position="129"/>
        <end position="146"/>
    </location>
</feature>
<dbReference type="InterPro" id="IPR007016">
    <property type="entry name" value="O-antigen_ligase-rel_domated"/>
</dbReference>